<dbReference type="EC" id="4.1.1.112" evidence="2"/>
<keyword evidence="1 2" id="KW-0479">Metal-binding</keyword>
<dbReference type="GO" id="GO:0008948">
    <property type="term" value="F:oxaloacetate decarboxylase activity"/>
    <property type="evidence" value="ECO:0007669"/>
    <property type="project" value="UniProtKB-EC"/>
</dbReference>
<dbReference type="Gene3D" id="3.50.30.40">
    <property type="entry name" value="Ribonuclease E inhibitor RraA/RraA-like"/>
    <property type="match status" value="1"/>
</dbReference>
<comment type="catalytic activity">
    <reaction evidence="2">
        <text>4-hydroxy-4-methyl-2-oxoglutarate = 2 pyruvate</text>
        <dbReference type="Rhea" id="RHEA:22748"/>
        <dbReference type="ChEBI" id="CHEBI:15361"/>
        <dbReference type="ChEBI" id="CHEBI:58276"/>
        <dbReference type="EC" id="4.1.3.17"/>
    </reaction>
</comment>
<feature type="binding site" evidence="1">
    <location>
        <begin position="92"/>
        <end position="95"/>
    </location>
    <ligand>
        <name>substrate</name>
    </ligand>
</feature>
<accession>A0A3T0EBY7</accession>
<dbReference type="GO" id="GO:0046872">
    <property type="term" value="F:metal ion binding"/>
    <property type="evidence" value="ECO:0007669"/>
    <property type="project" value="UniProtKB-KW"/>
</dbReference>
<comment type="similarity">
    <text evidence="2">Belongs to the class II aldolase/RraA-like family.</text>
</comment>
<dbReference type="EMBL" id="CP018911">
    <property type="protein sequence ID" value="AZU04548.1"/>
    <property type="molecule type" value="Genomic_DNA"/>
</dbReference>
<dbReference type="EC" id="4.1.3.17" evidence="2"/>
<keyword evidence="1" id="KW-0460">Magnesium</keyword>
<name>A0A3T0EBY7_9PROT</name>
<dbReference type="GO" id="GO:0051252">
    <property type="term" value="P:regulation of RNA metabolic process"/>
    <property type="evidence" value="ECO:0007669"/>
    <property type="project" value="InterPro"/>
</dbReference>
<dbReference type="InterPro" id="IPR036704">
    <property type="entry name" value="RraA/RraA-like_sf"/>
</dbReference>
<dbReference type="CDD" id="cd16841">
    <property type="entry name" value="RraA_family"/>
    <property type="match status" value="1"/>
</dbReference>
<keyword evidence="2" id="KW-0456">Lyase</keyword>
<proteinExistence type="inferred from homology"/>
<organism evidence="3 4">
    <name type="scientific">Glycocaulis alkaliphilus</name>
    <dbReference type="NCBI Taxonomy" id="1434191"/>
    <lineage>
        <taxon>Bacteria</taxon>
        <taxon>Pseudomonadati</taxon>
        <taxon>Pseudomonadota</taxon>
        <taxon>Alphaproteobacteria</taxon>
        <taxon>Maricaulales</taxon>
        <taxon>Maricaulaceae</taxon>
        <taxon>Glycocaulis</taxon>
    </lineage>
</organism>
<dbReference type="KEGG" id="gak:X907_2025"/>
<comment type="cofactor">
    <cofactor evidence="2">
        <name>a divalent metal cation</name>
        <dbReference type="ChEBI" id="CHEBI:60240"/>
    </cofactor>
</comment>
<evidence type="ECO:0000256" key="1">
    <source>
        <dbReference type="PIRSR" id="PIRSR605493-1"/>
    </source>
</evidence>
<comment type="subunit">
    <text evidence="2">Homotrimer.</text>
</comment>
<protein>
    <recommendedName>
        <fullName evidence="2">4-hydroxy-4-methyl-2-oxoglutarate aldolase</fullName>
        <shortName evidence="2">HMG aldolase</shortName>
        <ecNumber evidence="2">4.1.1.112</ecNumber>
        <ecNumber evidence="2">4.1.3.17</ecNumber>
    </recommendedName>
    <alternativeName>
        <fullName evidence="2">Oxaloacetate decarboxylase</fullName>
    </alternativeName>
</protein>
<dbReference type="Proteomes" id="UP000286954">
    <property type="component" value="Chromosome"/>
</dbReference>
<evidence type="ECO:0000313" key="4">
    <source>
        <dbReference type="Proteomes" id="UP000286954"/>
    </source>
</evidence>
<dbReference type="NCBIfam" id="NF006875">
    <property type="entry name" value="PRK09372.1"/>
    <property type="match status" value="1"/>
</dbReference>
<dbReference type="PANTHER" id="PTHR33254:SF29">
    <property type="entry name" value="REGULATOR OF RIBONUCLEASE ACTIVITY A"/>
    <property type="match status" value="1"/>
</dbReference>
<evidence type="ECO:0000313" key="3">
    <source>
        <dbReference type="EMBL" id="AZU04548.1"/>
    </source>
</evidence>
<dbReference type="Pfam" id="PF03737">
    <property type="entry name" value="RraA-like"/>
    <property type="match status" value="1"/>
</dbReference>
<dbReference type="AlphaFoldDB" id="A0A3T0EBY7"/>
<dbReference type="PANTHER" id="PTHR33254">
    <property type="entry name" value="4-HYDROXY-4-METHYL-2-OXOGLUTARATE ALDOLASE 3-RELATED"/>
    <property type="match status" value="1"/>
</dbReference>
<feature type="binding site" evidence="1">
    <location>
        <position position="115"/>
    </location>
    <ligand>
        <name>Mg(2+)</name>
        <dbReference type="ChEBI" id="CHEBI:18420"/>
    </ligand>
</feature>
<evidence type="ECO:0000256" key="2">
    <source>
        <dbReference type="RuleBase" id="RU004338"/>
    </source>
</evidence>
<feature type="binding site" evidence="1">
    <location>
        <position position="114"/>
    </location>
    <ligand>
        <name>substrate</name>
    </ligand>
</feature>
<dbReference type="NCBIfam" id="TIGR01935">
    <property type="entry name" value="NOT-MenG"/>
    <property type="match status" value="1"/>
</dbReference>
<dbReference type="InterPro" id="IPR010203">
    <property type="entry name" value="RraA"/>
</dbReference>
<gene>
    <name evidence="3" type="ORF">X907_2025</name>
</gene>
<dbReference type="GO" id="GO:0008428">
    <property type="term" value="F:ribonuclease inhibitor activity"/>
    <property type="evidence" value="ECO:0007669"/>
    <property type="project" value="InterPro"/>
</dbReference>
<dbReference type="GO" id="GO:0047443">
    <property type="term" value="F:4-hydroxy-4-methyl-2-oxoglutarate aldolase activity"/>
    <property type="evidence" value="ECO:0007669"/>
    <property type="project" value="UniProtKB-EC"/>
</dbReference>
<dbReference type="InterPro" id="IPR005493">
    <property type="entry name" value="RraA/RraA-like"/>
</dbReference>
<comment type="catalytic activity">
    <reaction evidence="2">
        <text>oxaloacetate + H(+) = pyruvate + CO2</text>
        <dbReference type="Rhea" id="RHEA:15641"/>
        <dbReference type="ChEBI" id="CHEBI:15361"/>
        <dbReference type="ChEBI" id="CHEBI:15378"/>
        <dbReference type="ChEBI" id="CHEBI:16452"/>
        <dbReference type="ChEBI" id="CHEBI:16526"/>
        <dbReference type="EC" id="4.1.1.112"/>
    </reaction>
</comment>
<reference evidence="3 4" key="1">
    <citation type="submission" date="2016-12" db="EMBL/GenBank/DDBJ databases">
        <title>The genome of dimorphic prosthecate Glycocaulis alkaliphilus 6b-8t, isolated from crude oil dictates its adaptability in petroleum environments.</title>
        <authorList>
            <person name="Wu X.-L."/>
            <person name="Geng S."/>
        </authorList>
    </citation>
    <scope>NUCLEOTIDE SEQUENCE [LARGE SCALE GENOMIC DNA]</scope>
    <source>
        <strain evidence="3 4">6B-8</strain>
    </source>
</reference>
<dbReference type="SUPFAM" id="SSF89562">
    <property type="entry name" value="RraA-like"/>
    <property type="match status" value="1"/>
</dbReference>
<comment type="cofactor">
    <cofactor evidence="1">
        <name>Mg(2+)</name>
        <dbReference type="ChEBI" id="CHEBI:18420"/>
    </cofactor>
</comment>
<sequence length="177" mass="18806">MRPSSIGHVVLEGRGTKPMPHTADLCDTYPDKVRVLAPLFTHYGGRQVFHGPIETILAYEDNSRVREALSEPGEGRVLVIDGGASLRRSMVGGDLAKLAAANGWAGILVHGAARDAHELEAEQLGVLALGLIPRKTDKRSLGTRGISVSFAGVTFAPGDWLYADRDGVVVSAGKLEI</sequence>
<keyword evidence="4" id="KW-1185">Reference proteome</keyword>
<comment type="function">
    <text evidence="2">Catalyzes the aldol cleavage of 4-hydroxy-4-methyl-2-oxoglutarate (HMG) into 2 molecules of pyruvate. Also contains a secondary oxaloacetate (OAA) decarboxylase activity due to the common pyruvate enolate transition state formed following C-C bond cleavage in the retro-aldol and decarboxylation reactions.</text>
</comment>